<feature type="compositionally biased region" description="Low complexity" evidence="7">
    <location>
        <begin position="167"/>
        <end position="195"/>
    </location>
</feature>
<dbReference type="GO" id="GO:0006351">
    <property type="term" value="P:DNA-templated transcription"/>
    <property type="evidence" value="ECO:0007669"/>
    <property type="project" value="InterPro"/>
</dbReference>
<evidence type="ECO:0000259" key="8">
    <source>
        <dbReference type="SMART" id="SM00906"/>
    </source>
</evidence>
<feature type="compositionally biased region" description="Low complexity" evidence="7">
    <location>
        <begin position="865"/>
        <end position="879"/>
    </location>
</feature>
<dbReference type="Gene3D" id="4.10.240.10">
    <property type="entry name" value="Zn(2)-C6 fungal-type DNA-binding domain"/>
    <property type="match status" value="1"/>
</dbReference>
<keyword evidence="4" id="KW-0238">DNA-binding</keyword>
<feature type="region of interest" description="Disordered" evidence="7">
    <location>
        <begin position="975"/>
        <end position="998"/>
    </location>
</feature>
<feature type="compositionally biased region" description="Basic and acidic residues" evidence="7">
    <location>
        <begin position="289"/>
        <end position="299"/>
    </location>
</feature>
<feature type="compositionally biased region" description="Low complexity" evidence="7">
    <location>
        <begin position="101"/>
        <end position="112"/>
    </location>
</feature>
<feature type="compositionally biased region" description="Basic and acidic residues" evidence="7">
    <location>
        <begin position="1"/>
        <end position="11"/>
    </location>
</feature>
<dbReference type="Proteomes" id="UP000717515">
    <property type="component" value="Unassembled WGS sequence"/>
</dbReference>
<evidence type="ECO:0000256" key="5">
    <source>
        <dbReference type="ARBA" id="ARBA00023163"/>
    </source>
</evidence>
<sequence>MSKDDHKERQRVTKGKRSSARRKLTGGDLLVTDAKADICSSCELLQIPCQYLDPTKKRGPPKGAGRYVNSIEDRLHRMEAMVGGVAEDELMAVSGDEVGTRPRSSSSASASGKPRRRKSTKGSADKPAQIVGHKAKADSDSQQQQQQQQQQHPHLLPDYQHQHQHQHQFQLEHSYQLGQQQQQQQQHQQQFMQGQLSPHHHQQQLQQQQQQQQHQQQQQQQQQQQHPNPLLDLQLDSSQSPDMISQTHSDDMHRMMDPHLITPLHQDLLRDTSFPSFNSPSPILGSEHSVNEFNDRSPRADTLPRLGINTPPIHDLDDLEEDMGHLTLDHKGHERYVGKSSPMFYNRRHWGGYSIRERELPEARKFVDNPDLPSPEVMTKLLNLYFSYVHPFAPVFVWSKFLKRLQTRDYSPSFLFLLNSIFALASRFSDDPSLRTDPTKPETVGVRFVEKAKAILDTIYDSPDMYCVGALVLLSYQQMGTGGGYRAWMFIGISIRMAQHLGLNRDCMKLNPHMPALDREERNRIWWTCFVADRIVSATFGRPQGINEHDVDATYPEGIDEENIQLEYRLEGASSILTGPSPHSEKNFVFMASLTRIMGRVMVSLYSPLSRATSMSSSSMTDSAPLEQLDKELTDWLLTLPPHLQFRSVQQEPGTFVCTLHMTFYATLILLHRPYSHQTPYNTPNASSISLSICTSAANNTIEMASNLMRASDDNRDVPRLKCLLHSAVFIFFTAGLVHITNCTSMNPVLAASAKLRTVETLRCLSVIEDVWITGKWCGNNIKNLVKARNIELPCSVEGFKYTLRNGGNAVSTVDDVHPAQVDIPQAANVIPKDQLFAFDVDQIMGYYQAPGIRHAAPQGRNSRHFSPTPYFSPTSPHHAQNQVKSHPGLTQGHAPLPRRPRQAKNTSVSPGSSISGAASSGPMTSLSNGGQSLFSTSQADTMATGMASASGFYSTPLTDPFATPGSATIVNNLQQQQSQPQQQMRSQTAAGNGSSLNMYQNPFSSTVWNLPTSMDNDEWILYMQSGGAVGSGLDANGLSVTGNPSSGNNTTTTNHNHSHNSSNNSNNSGTSNTNDIQVKMEDGFLKSIVDHTNTSPLLLDNNAVNLSSMNANSSNSTLGNRMHPLAQSLTRNDLLDVAGNMSGGELTGSVPANQPTLSQLSPLSQQAQRQPILSSQGPEFDFFMGGANEVASAAVLQSQTTVATQNWNS</sequence>
<feature type="region of interest" description="Disordered" evidence="7">
    <location>
        <begin position="1"/>
        <end position="27"/>
    </location>
</feature>
<feature type="compositionally biased region" description="Basic residues" evidence="7">
    <location>
        <begin position="12"/>
        <end position="24"/>
    </location>
</feature>
<dbReference type="GO" id="GO:0000981">
    <property type="term" value="F:DNA-binding transcription factor activity, RNA polymerase II-specific"/>
    <property type="evidence" value="ECO:0007669"/>
    <property type="project" value="InterPro"/>
</dbReference>
<dbReference type="InterPro" id="IPR051615">
    <property type="entry name" value="Transcr_Regulatory_Elem"/>
</dbReference>
<dbReference type="GO" id="GO:0003677">
    <property type="term" value="F:DNA binding"/>
    <property type="evidence" value="ECO:0007669"/>
    <property type="project" value="UniProtKB-KW"/>
</dbReference>
<evidence type="ECO:0000313" key="9">
    <source>
        <dbReference type="EMBL" id="KAG9326015.1"/>
    </source>
</evidence>
<dbReference type="Pfam" id="PF04082">
    <property type="entry name" value="Fungal_trans"/>
    <property type="match status" value="1"/>
</dbReference>
<feature type="compositionally biased region" description="Low complexity" evidence="7">
    <location>
        <begin position="203"/>
        <end position="242"/>
    </location>
</feature>
<dbReference type="CDD" id="cd12148">
    <property type="entry name" value="fungal_TF_MHR"/>
    <property type="match status" value="1"/>
</dbReference>
<dbReference type="InterPro" id="IPR036864">
    <property type="entry name" value="Zn2-C6_fun-type_DNA-bd_sf"/>
</dbReference>
<evidence type="ECO:0000256" key="3">
    <source>
        <dbReference type="ARBA" id="ARBA00023015"/>
    </source>
</evidence>
<name>A0A9P8A8Z0_MORAP</name>
<keyword evidence="1" id="KW-0479">Metal-binding</keyword>
<evidence type="ECO:0000256" key="6">
    <source>
        <dbReference type="ARBA" id="ARBA00023242"/>
    </source>
</evidence>
<keyword evidence="3" id="KW-0805">Transcription regulation</keyword>
<feature type="compositionally biased region" description="Low complexity" evidence="7">
    <location>
        <begin position="975"/>
        <end position="988"/>
    </location>
</feature>
<evidence type="ECO:0000256" key="1">
    <source>
        <dbReference type="ARBA" id="ARBA00022723"/>
    </source>
</evidence>
<accession>A0A9P8A8Z0</accession>
<feature type="region of interest" description="Disordered" evidence="7">
    <location>
        <begin position="1035"/>
        <end position="1076"/>
    </location>
</feature>
<comment type="caution">
    <text evidence="9">The sequence shown here is derived from an EMBL/GenBank/DDBJ whole genome shotgun (WGS) entry which is preliminary data.</text>
</comment>
<feature type="compositionally biased region" description="Low complexity" evidence="7">
    <location>
        <begin position="908"/>
        <end position="923"/>
    </location>
</feature>
<feature type="domain" description="Xylanolytic transcriptional activator regulatory" evidence="8">
    <location>
        <begin position="487"/>
        <end position="562"/>
    </location>
</feature>
<dbReference type="SMART" id="SM00906">
    <property type="entry name" value="Fungal_trans"/>
    <property type="match status" value="1"/>
</dbReference>
<feature type="compositionally biased region" description="Low complexity" evidence="7">
    <location>
        <begin position="1042"/>
        <end position="1075"/>
    </location>
</feature>
<evidence type="ECO:0000256" key="4">
    <source>
        <dbReference type="ARBA" id="ARBA00023125"/>
    </source>
</evidence>
<evidence type="ECO:0000256" key="7">
    <source>
        <dbReference type="SAM" id="MobiDB-lite"/>
    </source>
</evidence>
<dbReference type="GO" id="GO:0008270">
    <property type="term" value="F:zinc ion binding"/>
    <property type="evidence" value="ECO:0007669"/>
    <property type="project" value="InterPro"/>
</dbReference>
<evidence type="ECO:0000313" key="10">
    <source>
        <dbReference type="Proteomes" id="UP000717515"/>
    </source>
</evidence>
<dbReference type="EMBL" id="JAIFTL010000028">
    <property type="protein sequence ID" value="KAG9326015.1"/>
    <property type="molecule type" value="Genomic_DNA"/>
</dbReference>
<keyword evidence="2" id="KW-0862">Zinc</keyword>
<protein>
    <recommendedName>
        <fullName evidence="8">Xylanolytic transcriptional activator regulatory domain-containing protein</fullName>
    </recommendedName>
</protein>
<feature type="region of interest" description="Disordered" evidence="7">
    <location>
        <begin position="282"/>
        <end position="308"/>
    </location>
</feature>
<dbReference type="InterPro" id="IPR007219">
    <property type="entry name" value="XnlR_reg_dom"/>
</dbReference>
<evidence type="ECO:0000256" key="2">
    <source>
        <dbReference type="ARBA" id="ARBA00022833"/>
    </source>
</evidence>
<dbReference type="PANTHER" id="PTHR31313:SF81">
    <property type="entry name" value="TY1 ENHANCER ACTIVATOR"/>
    <property type="match status" value="1"/>
</dbReference>
<keyword evidence="5" id="KW-0804">Transcription</keyword>
<feature type="compositionally biased region" description="Polar residues" evidence="7">
    <location>
        <begin position="924"/>
        <end position="934"/>
    </location>
</feature>
<dbReference type="AlphaFoldDB" id="A0A9P8A8Z0"/>
<feature type="compositionally biased region" description="Low complexity" evidence="7">
    <location>
        <begin position="142"/>
        <end position="159"/>
    </location>
</feature>
<gene>
    <name evidence="9" type="ORF">KVV02_008447</name>
</gene>
<organism evidence="9 10">
    <name type="scientific">Mortierella alpina</name>
    <name type="common">Oleaginous fungus</name>
    <name type="synonym">Mortierella renispora</name>
    <dbReference type="NCBI Taxonomy" id="64518"/>
    <lineage>
        <taxon>Eukaryota</taxon>
        <taxon>Fungi</taxon>
        <taxon>Fungi incertae sedis</taxon>
        <taxon>Mucoromycota</taxon>
        <taxon>Mortierellomycotina</taxon>
        <taxon>Mortierellomycetes</taxon>
        <taxon>Mortierellales</taxon>
        <taxon>Mortierellaceae</taxon>
        <taxon>Mortierella</taxon>
    </lineage>
</organism>
<feature type="region of interest" description="Disordered" evidence="7">
    <location>
        <begin position="855"/>
        <end position="934"/>
    </location>
</feature>
<dbReference type="PANTHER" id="PTHR31313">
    <property type="entry name" value="TY1 ENHANCER ACTIVATOR"/>
    <property type="match status" value="1"/>
</dbReference>
<feature type="region of interest" description="Disordered" evidence="7">
    <location>
        <begin position="94"/>
        <end position="249"/>
    </location>
</feature>
<keyword evidence="6" id="KW-0539">Nucleus</keyword>
<feature type="compositionally biased region" description="Polar residues" evidence="7">
    <location>
        <begin position="989"/>
        <end position="998"/>
    </location>
</feature>
<proteinExistence type="predicted"/>
<reference evidence="9" key="1">
    <citation type="submission" date="2021-07" db="EMBL/GenBank/DDBJ databases">
        <title>Draft genome of Mortierella alpina, strain LL118, isolated from an aspen leaf litter sample.</title>
        <authorList>
            <person name="Yang S."/>
            <person name="Vinatzer B.A."/>
        </authorList>
    </citation>
    <scope>NUCLEOTIDE SEQUENCE</scope>
    <source>
        <strain evidence="9">LL118</strain>
    </source>
</reference>